<evidence type="ECO:0000256" key="1">
    <source>
        <dbReference type="ARBA" id="ARBA00022603"/>
    </source>
</evidence>
<dbReference type="Gene3D" id="3.40.50.150">
    <property type="entry name" value="Vaccinia Virus protein VP39"/>
    <property type="match status" value="1"/>
</dbReference>
<sequence length="257" mass="29200">MSTKRTQSGETTSDLILSSHTGTNDDLFPKILQLFVKEGSTIADVTYGKGVFWKKVDKTKYNIHFSDIDPNVKDQDKGVVPNIDSRDLPYENSSLDALVFDPPYMEGFYRRSETHLAGSSSHSSFREAYSNGTATKQTTELKYHDLVVDMYMSSALEARRVLKDNGVYIVKCQDEVSANRQKLSHVEIIYGLEGLGFYCKDLYVLTRNNKPVVSKLKTQVHARKNHSYFLVFIKNAGKKGYSNCSDLVRSYWDKKTD</sequence>
<dbReference type="InterPro" id="IPR002941">
    <property type="entry name" value="DNA_methylase_N4/N6"/>
</dbReference>
<dbReference type="EMBL" id="CP065217">
    <property type="protein sequence ID" value="QPL53201.1"/>
    <property type="molecule type" value="Genomic_DNA"/>
</dbReference>
<evidence type="ECO:0000313" key="5">
    <source>
        <dbReference type="Proteomes" id="UP000594435"/>
    </source>
</evidence>
<dbReference type="GO" id="GO:0003677">
    <property type="term" value="F:DNA binding"/>
    <property type="evidence" value="ECO:0007669"/>
    <property type="project" value="InterPro"/>
</dbReference>
<evidence type="ECO:0000259" key="3">
    <source>
        <dbReference type="Pfam" id="PF01555"/>
    </source>
</evidence>
<name>A0AAJ4IAG9_9VIBR</name>
<protein>
    <submittedName>
        <fullName evidence="4">Site-specific DNA-methyltransferase</fullName>
    </submittedName>
</protein>
<dbReference type="REBASE" id="486317">
    <property type="entry name" value="M.Vna237ORF14680P"/>
</dbReference>
<organism evidence="4 5">
    <name type="scientific">Vibrio navarrensis</name>
    <dbReference type="NCBI Taxonomy" id="29495"/>
    <lineage>
        <taxon>Bacteria</taxon>
        <taxon>Pseudomonadati</taxon>
        <taxon>Pseudomonadota</taxon>
        <taxon>Gammaproteobacteria</taxon>
        <taxon>Vibrionales</taxon>
        <taxon>Vibrionaceae</taxon>
        <taxon>Vibrio</taxon>
    </lineage>
</organism>
<dbReference type="GO" id="GO:0032259">
    <property type="term" value="P:methylation"/>
    <property type="evidence" value="ECO:0007669"/>
    <property type="project" value="UniProtKB-KW"/>
</dbReference>
<accession>A0AAJ4IAG9</accession>
<dbReference type="Pfam" id="PF01555">
    <property type="entry name" value="N6_N4_Mtase"/>
    <property type="match status" value="1"/>
</dbReference>
<dbReference type="SUPFAM" id="SSF53335">
    <property type="entry name" value="S-adenosyl-L-methionine-dependent methyltransferases"/>
    <property type="match status" value="2"/>
</dbReference>
<feature type="domain" description="DNA methylase N-4/N-6" evidence="3">
    <location>
        <begin position="96"/>
        <end position="238"/>
    </location>
</feature>
<dbReference type="AlphaFoldDB" id="A0AAJ4IAG9"/>
<keyword evidence="2" id="KW-0808">Transferase</keyword>
<proteinExistence type="predicted"/>
<dbReference type="InterPro" id="IPR029063">
    <property type="entry name" value="SAM-dependent_MTases_sf"/>
</dbReference>
<evidence type="ECO:0000256" key="2">
    <source>
        <dbReference type="ARBA" id="ARBA00022679"/>
    </source>
</evidence>
<dbReference type="RefSeq" id="WP_082798334.1">
    <property type="nucleotide sequence ID" value="NZ_CP065217.1"/>
</dbReference>
<evidence type="ECO:0000313" key="4">
    <source>
        <dbReference type="EMBL" id="QPL53201.1"/>
    </source>
</evidence>
<dbReference type="GO" id="GO:0008170">
    <property type="term" value="F:N-methyltransferase activity"/>
    <property type="evidence" value="ECO:0007669"/>
    <property type="project" value="InterPro"/>
</dbReference>
<reference evidence="4 5" key="1">
    <citation type="submission" date="2020-11" db="EMBL/GenBank/DDBJ databases">
        <title>Complete and Circularized Genome Assembly of a human isolate of Vibrio navarrensis biotype pommerensis with MiSeq and MinION Sequence Data.</title>
        <authorList>
            <person name="Schwartz K."/>
            <person name="Borowiak M."/>
            <person name="Deneke C."/>
            <person name="Balau V."/>
            <person name="Metelmann C."/>
            <person name="Strauch E."/>
        </authorList>
    </citation>
    <scope>NUCLEOTIDE SEQUENCE [LARGE SCALE GENOMIC DNA]</scope>
    <source>
        <strain evidence="4 5">20-VB00237</strain>
    </source>
</reference>
<keyword evidence="1" id="KW-0489">Methyltransferase</keyword>
<dbReference type="Proteomes" id="UP000594435">
    <property type="component" value="Chromosome 1"/>
</dbReference>
<gene>
    <name evidence="4" type="ORF">I3X05_14680</name>
</gene>